<sequence>MGNLKNAVISFLAPFPSIIFYLTFLHQLKTETSSLSPLWLWCSNHPIALANIFFFFNVNILFWVIGTIQSSHWMIDLYWTVIPVLLVHYYGTHPYGFSNQWRSTIVILLTWIWSIRLTHSYFRREKWQWGAKEDWRFCDMRPQYGKHWWWASFFAVYVSQQVFLIGICLPMYAIHSVEKTWGMWDVLSTLVCLSGIVIAYYADTQLNKFVTKNDTLKQLGSPAIPTLETGLWRYSRHPNYFGEQLWWWGLALFGWNVGHGWTFVGALVNSLTLAYVTVLVERRMLKQEKRADAYKMYQKTTSVWIPWFKLSPMEATKDKTT</sequence>
<keyword evidence="3" id="KW-1185">Reference proteome</keyword>
<keyword evidence="1" id="KW-1133">Transmembrane helix</keyword>
<keyword evidence="1" id="KW-0472">Membrane</keyword>
<proteinExistence type="predicted"/>
<protein>
    <submittedName>
        <fullName evidence="2">Uncharacterized protein</fullName>
    </submittedName>
</protein>
<dbReference type="OMA" id="WRKGGYQ"/>
<feature type="transmembrane region" description="Helical" evidence="1">
    <location>
        <begin position="148"/>
        <end position="175"/>
    </location>
</feature>
<keyword evidence="1" id="KW-0812">Transmembrane</keyword>
<dbReference type="PROSITE" id="PS50244">
    <property type="entry name" value="S5A_REDUCTASE"/>
    <property type="match status" value="1"/>
</dbReference>
<dbReference type="Gramene" id="RZC69448">
    <property type="protein sequence ID" value="RZC69448"/>
    <property type="gene ID" value="C5167_032544"/>
</dbReference>
<dbReference type="Pfam" id="PF06966">
    <property type="entry name" value="DUF1295"/>
    <property type="match status" value="1"/>
</dbReference>
<dbReference type="AlphaFoldDB" id="A0A4Y7KBQ6"/>
<dbReference type="InterPro" id="IPR010721">
    <property type="entry name" value="UstE-like"/>
</dbReference>
<dbReference type="OrthoDB" id="201504at2759"/>
<organism evidence="2 3">
    <name type="scientific">Papaver somniferum</name>
    <name type="common">Opium poppy</name>
    <dbReference type="NCBI Taxonomy" id="3469"/>
    <lineage>
        <taxon>Eukaryota</taxon>
        <taxon>Viridiplantae</taxon>
        <taxon>Streptophyta</taxon>
        <taxon>Embryophyta</taxon>
        <taxon>Tracheophyta</taxon>
        <taxon>Spermatophyta</taxon>
        <taxon>Magnoliopsida</taxon>
        <taxon>Ranunculales</taxon>
        <taxon>Papaveraceae</taxon>
        <taxon>Papaveroideae</taxon>
        <taxon>Papaver</taxon>
    </lineage>
</organism>
<name>A0A4Y7KBQ6_PAPSO</name>
<dbReference type="GO" id="GO:0016020">
    <property type="term" value="C:membrane"/>
    <property type="evidence" value="ECO:0007669"/>
    <property type="project" value="TreeGrafter"/>
</dbReference>
<feature type="transmembrane region" description="Helical" evidence="1">
    <location>
        <begin position="181"/>
        <end position="202"/>
    </location>
</feature>
<evidence type="ECO:0000256" key="1">
    <source>
        <dbReference type="SAM" id="Phobius"/>
    </source>
</evidence>
<dbReference type="PANTHER" id="PTHR32251">
    <property type="entry name" value="3-OXO-5-ALPHA-STEROID 4-DEHYDROGENASE"/>
    <property type="match status" value="1"/>
</dbReference>
<dbReference type="PANTHER" id="PTHR32251:SF23">
    <property type="entry name" value="3-OXO-5-ALPHA-STEROID 4-DEHYDROGENASE (DUF1295)"/>
    <property type="match status" value="1"/>
</dbReference>
<dbReference type="Gene3D" id="1.20.120.1630">
    <property type="match status" value="1"/>
</dbReference>
<feature type="transmembrane region" description="Helical" evidence="1">
    <location>
        <begin position="7"/>
        <end position="27"/>
    </location>
</feature>
<feature type="transmembrane region" description="Helical" evidence="1">
    <location>
        <begin position="73"/>
        <end position="91"/>
    </location>
</feature>
<evidence type="ECO:0000313" key="2">
    <source>
        <dbReference type="EMBL" id="RZC69448.1"/>
    </source>
</evidence>
<dbReference type="EMBL" id="CM010721">
    <property type="protein sequence ID" value="RZC69448.1"/>
    <property type="molecule type" value="Genomic_DNA"/>
</dbReference>
<reference evidence="2 3" key="1">
    <citation type="journal article" date="2018" name="Science">
        <title>The opium poppy genome and morphinan production.</title>
        <authorList>
            <person name="Guo L."/>
            <person name="Winzer T."/>
            <person name="Yang X."/>
            <person name="Li Y."/>
            <person name="Ning Z."/>
            <person name="He Z."/>
            <person name="Teodor R."/>
            <person name="Lu Y."/>
            <person name="Bowser T.A."/>
            <person name="Graham I.A."/>
            <person name="Ye K."/>
        </authorList>
    </citation>
    <scope>NUCLEOTIDE SEQUENCE [LARGE SCALE GENOMIC DNA]</scope>
    <source>
        <strain evidence="3">cv. HN1</strain>
        <tissue evidence="2">Leaves</tissue>
    </source>
</reference>
<dbReference type="STRING" id="3469.A0A4Y7KBQ6"/>
<dbReference type="Proteomes" id="UP000316621">
    <property type="component" value="Chromosome 7"/>
</dbReference>
<gene>
    <name evidence="2" type="ORF">C5167_032544</name>
</gene>
<feature type="transmembrane region" description="Helical" evidence="1">
    <location>
        <begin position="263"/>
        <end position="280"/>
    </location>
</feature>
<evidence type="ECO:0000313" key="3">
    <source>
        <dbReference type="Proteomes" id="UP000316621"/>
    </source>
</evidence>
<feature type="transmembrane region" description="Helical" evidence="1">
    <location>
        <begin position="47"/>
        <end position="66"/>
    </location>
</feature>
<accession>A0A4Y7KBQ6</accession>